<reference evidence="3" key="1">
    <citation type="journal article" date="2023" name="Mol. Biol. Evol.">
        <title>Third-Generation Sequencing Reveals the Adaptive Role of the Epigenome in Three Deep-Sea Polychaetes.</title>
        <authorList>
            <person name="Perez M."/>
            <person name="Aroh O."/>
            <person name="Sun Y."/>
            <person name="Lan Y."/>
            <person name="Juniper S.K."/>
            <person name="Young C.R."/>
            <person name="Angers B."/>
            <person name="Qian P.Y."/>
        </authorList>
    </citation>
    <scope>NUCLEOTIDE SEQUENCE</scope>
    <source>
        <strain evidence="3">P08H-3</strain>
    </source>
</reference>
<dbReference type="PROSITE" id="PS00022">
    <property type="entry name" value="EGF_1"/>
    <property type="match status" value="1"/>
</dbReference>
<dbReference type="SUPFAM" id="SSF57196">
    <property type="entry name" value="EGF/Laminin"/>
    <property type="match status" value="1"/>
</dbReference>
<dbReference type="SUPFAM" id="SSF49785">
    <property type="entry name" value="Galactose-binding domain-like"/>
    <property type="match status" value="1"/>
</dbReference>
<proteinExistence type="predicted"/>
<dbReference type="PROSITE" id="PS50026">
    <property type="entry name" value="EGF_3"/>
    <property type="match status" value="1"/>
</dbReference>
<comment type="caution">
    <text evidence="3">The sequence shown here is derived from an EMBL/GenBank/DDBJ whole genome shotgun (WGS) entry which is preliminary data.</text>
</comment>
<accession>A0AAD9MWM8</accession>
<evidence type="ECO:0000259" key="2">
    <source>
        <dbReference type="PROSITE" id="PS50026"/>
    </source>
</evidence>
<comment type="caution">
    <text evidence="1">Lacks conserved residue(s) required for the propagation of feature annotation.</text>
</comment>
<evidence type="ECO:0000313" key="3">
    <source>
        <dbReference type="EMBL" id="KAK2148492.1"/>
    </source>
</evidence>
<dbReference type="SMART" id="SM00181">
    <property type="entry name" value="EGF"/>
    <property type="match status" value="1"/>
</dbReference>
<dbReference type="Pfam" id="PF00008">
    <property type="entry name" value="EGF"/>
    <property type="match status" value="1"/>
</dbReference>
<dbReference type="InterPro" id="IPR055826">
    <property type="entry name" value="DUF7402"/>
</dbReference>
<dbReference type="Pfam" id="PF24135">
    <property type="entry name" value="DUF7402"/>
    <property type="match status" value="1"/>
</dbReference>
<dbReference type="EMBL" id="JAODUP010000494">
    <property type="protein sequence ID" value="KAK2148492.1"/>
    <property type="molecule type" value="Genomic_DNA"/>
</dbReference>
<dbReference type="CDD" id="cd00054">
    <property type="entry name" value="EGF_CA"/>
    <property type="match status" value="1"/>
</dbReference>
<keyword evidence="1" id="KW-0245">EGF-like domain</keyword>
<feature type="domain" description="EGF-like" evidence="2">
    <location>
        <begin position="14"/>
        <end position="52"/>
    </location>
</feature>
<dbReference type="InterPro" id="IPR000742">
    <property type="entry name" value="EGF"/>
</dbReference>
<dbReference type="InterPro" id="IPR008979">
    <property type="entry name" value="Galactose-bd-like_sf"/>
</dbReference>
<keyword evidence="1" id="KW-1015">Disulfide bond</keyword>
<sequence>MKRCQQYCSIWEVKVGACGANVLCYNGATCIDTGNGWHTCSCPYGYTGARCGIAERVNFARHPKTTCIASSRISDDYRCEKTLDGSLQTSWVCNMRTVGQWLKVQFSGYIGVDEMKLWDRCHLRDQAKTAKLEFSDNSSFTVYGTCTGIQQSIICGYPISGIDFQPKPMPITEWIKLTVLQICGSDPNGNFGLHEVEIFGHFISK</sequence>
<name>A0AAD9MWM8_9ANNE</name>
<dbReference type="PROSITE" id="PS01186">
    <property type="entry name" value="EGF_2"/>
    <property type="match status" value="1"/>
</dbReference>
<evidence type="ECO:0000256" key="1">
    <source>
        <dbReference type="PROSITE-ProRule" id="PRU00076"/>
    </source>
</evidence>
<protein>
    <recommendedName>
        <fullName evidence="2">EGF-like domain-containing protein</fullName>
    </recommendedName>
</protein>
<evidence type="ECO:0000313" key="4">
    <source>
        <dbReference type="Proteomes" id="UP001208570"/>
    </source>
</evidence>
<dbReference type="Gene3D" id="2.10.25.10">
    <property type="entry name" value="Laminin"/>
    <property type="match status" value="1"/>
</dbReference>
<dbReference type="Proteomes" id="UP001208570">
    <property type="component" value="Unassembled WGS sequence"/>
</dbReference>
<organism evidence="3 4">
    <name type="scientific">Paralvinella palmiformis</name>
    <dbReference type="NCBI Taxonomy" id="53620"/>
    <lineage>
        <taxon>Eukaryota</taxon>
        <taxon>Metazoa</taxon>
        <taxon>Spiralia</taxon>
        <taxon>Lophotrochozoa</taxon>
        <taxon>Annelida</taxon>
        <taxon>Polychaeta</taxon>
        <taxon>Sedentaria</taxon>
        <taxon>Canalipalpata</taxon>
        <taxon>Terebellida</taxon>
        <taxon>Terebelliformia</taxon>
        <taxon>Alvinellidae</taxon>
        <taxon>Paralvinella</taxon>
    </lineage>
</organism>
<dbReference type="AlphaFoldDB" id="A0AAD9MWM8"/>
<keyword evidence="4" id="KW-1185">Reference proteome</keyword>
<gene>
    <name evidence="3" type="ORF">LSH36_494g01042</name>
</gene>
<dbReference type="Gene3D" id="2.60.120.260">
    <property type="entry name" value="Galactose-binding domain-like"/>
    <property type="match status" value="1"/>
</dbReference>
<feature type="disulfide bond" evidence="1">
    <location>
        <begin position="42"/>
        <end position="51"/>
    </location>
</feature>